<keyword evidence="1" id="KW-0812">Transmembrane</keyword>
<keyword evidence="1" id="KW-0472">Membrane</keyword>
<dbReference type="Proteomes" id="UP000028013">
    <property type="component" value="Unassembled WGS sequence"/>
</dbReference>
<evidence type="ECO:0000313" key="3">
    <source>
        <dbReference type="Proteomes" id="UP000028013"/>
    </source>
</evidence>
<reference evidence="2 3" key="1">
    <citation type="submission" date="2014-04" db="EMBL/GenBank/DDBJ databases">
        <authorList>
            <person name="Sears C."/>
            <person name="Carroll K."/>
            <person name="Sack B.R."/>
            <person name="Qadri F."/>
            <person name="Myers L.L."/>
            <person name="Chung G.-T."/>
            <person name="Escheverria P."/>
            <person name="Fraser C.M."/>
            <person name="Sadzewicz L."/>
            <person name="Shefchek K.A."/>
            <person name="Tallon L."/>
            <person name="Das S.P."/>
            <person name="Daugherty S."/>
            <person name="Mongodin E.F."/>
        </authorList>
    </citation>
    <scope>NUCLEOTIDE SEQUENCE [LARGE SCALE GENOMIC DNA]</scope>
    <source>
        <strain evidence="2 3">3978 T3 ii</strain>
    </source>
</reference>
<feature type="transmembrane region" description="Helical" evidence="1">
    <location>
        <begin position="20"/>
        <end position="41"/>
    </location>
</feature>
<accession>A0A078RYX8</accession>
<evidence type="ECO:0000313" key="2">
    <source>
        <dbReference type="EMBL" id="KDS48957.1"/>
    </source>
</evidence>
<sequence>MVRFVHSTHSQFHPSVAGKWLVWGTLMMLLAGVAIIVFSVFSHDALDACCNCIICTFNRVPKEGEYLYNRYLPVISMVWVAFLILLVYVVRYCMNKRR</sequence>
<dbReference type="AlphaFoldDB" id="A0A078RYX8"/>
<name>A0A078RYX8_BACUN</name>
<comment type="caution">
    <text evidence="2">The sequence shown here is derived from an EMBL/GenBank/DDBJ whole genome shotgun (WGS) entry which is preliminary data.</text>
</comment>
<protein>
    <submittedName>
        <fullName evidence="2">Putative chaperone dnaJ</fullName>
    </submittedName>
</protein>
<dbReference type="GeneID" id="99752564"/>
<gene>
    <name evidence="2" type="ORF">M094_2648</name>
</gene>
<organism evidence="2 3">
    <name type="scientific">Bacteroides uniformis str. 3978 T3 ii</name>
    <dbReference type="NCBI Taxonomy" id="1339349"/>
    <lineage>
        <taxon>Bacteria</taxon>
        <taxon>Pseudomonadati</taxon>
        <taxon>Bacteroidota</taxon>
        <taxon>Bacteroidia</taxon>
        <taxon>Bacteroidales</taxon>
        <taxon>Bacteroidaceae</taxon>
        <taxon>Bacteroides</taxon>
    </lineage>
</organism>
<feature type="transmembrane region" description="Helical" evidence="1">
    <location>
        <begin position="71"/>
        <end position="90"/>
    </location>
</feature>
<dbReference type="RefSeq" id="WP_005837364.1">
    <property type="nucleotide sequence ID" value="NZ_JNHN01000179.1"/>
</dbReference>
<proteinExistence type="predicted"/>
<evidence type="ECO:0000256" key="1">
    <source>
        <dbReference type="SAM" id="Phobius"/>
    </source>
</evidence>
<dbReference type="PATRIC" id="fig|1339349.3.peg.3759"/>
<keyword evidence="1" id="KW-1133">Transmembrane helix</keyword>
<dbReference type="EMBL" id="JNHN01000179">
    <property type="protein sequence ID" value="KDS48957.1"/>
    <property type="molecule type" value="Genomic_DNA"/>
</dbReference>